<dbReference type="Proteomes" id="UP000663874">
    <property type="component" value="Unassembled WGS sequence"/>
</dbReference>
<reference evidence="2" key="1">
    <citation type="submission" date="2021-02" db="EMBL/GenBank/DDBJ databases">
        <authorList>
            <person name="Nowell W R."/>
        </authorList>
    </citation>
    <scope>NUCLEOTIDE SEQUENCE</scope>
</reference>
<name>A0A819R2Z2_9BILA</name>
<proteinExistence type="predicted"/>
<evidence type="ECO:0000313" key="2">
    <source>
        <dbReference type="EMBL" id="CAF4033774.1"/>
    </source>
</evidence>
<accession>A0A819R2Z2</accession>
<dbReference type="AlphaFoldDB" id="A0A819R2Z2"/>
<evidence type="ECO:0000313" key="3">
    <source>
        <dbReference type="Proteomes" id="UP000663874"/>
    </source>
</evidence>
<evidence type="ECO:0000256" key="1">
    <source>
        <dbReference type="SAM" id="MobiDB-lite"/>
    </source>
</evidence>
<feature type="region of interest" description="Disordered" evidence="1">
    <location>
        <begin position="224"/>
        <end position="256"/>
    </location>
</feature>
<gene>
    <name evidence="2" type="ORF">FNK824_LOCUS27792</name>
</gene>
<organism evidence="2 3">
    <name type="scientific">Rotaria sordida</name>
    <dbReference type="NCBI Taxonomy" id="392033"/>
    <lineage>
        <taxon>Eukaryota</taxon>
        <taxon>Metazoa</taxon>
        <taxon>Spiralia</taxon>
        <taxon>Gnathifera</taxon>
        <taxon>Rotifera</taxon>
        <taxon>Eurotatoria</taxon>
        <taxon>Bdelloidea</taxon>
        <taxon>Philodinida</taxon>
        <taxon>Philodinidae</taxon>
        <taxon>Rotaria</taxon>
    </lineage>
</organism>
<dbReference type="EMBL" id="CAJOBE010007351">
    <property type="protein sequence ID" value="CAF4033774.1"/>
    <property type="molecule type" value="Genomic_DNA"/>
</dbReference>
<protein>
    <submittedName>
        <fullName evidence="2">Uncharacterized protein</fullName>
    </submittedName>
</protein>
<comment type="caution">
    <text evidence="2">The sequence shown here is derived from an EMBL/GenBank/DDBJ whole genome shotgun (WGS) entry which is preliminary data.</text>
</comment>
<sequence length="296" mass="33392">MKIADQNAKRTPSIKLKPIQLVSSDTQREHRINVCRNQESLLSSPSSSTFLSPPTTLSFLSNCHSTFVTPQPNPVQRADKTLEERARRILGPYITIRENDPPIPTLQAPNFLILPFSRRVLNLPRIENCSQLRNLVTQQGKNFVWLYTGNRLLPLNTHSYVGSLILVDYFNYKWSIGSSRELSIHEQSLFKEIFLIEDNTMNNNNAGQRVKSDEAAEALNYSNGSEKRSFAEDINTQTKKMRSETPMLGQKTSMSSAASATAPKFVSAATMAAPITEITDEELLEFTLEFERKHGI</sequence>